<accession>A0A6J5SNA5</accession>
<reference evidence="5" key="1">
    <citation type="submission" date="2020-05" db="EMBL/GenBank/DDBJ databases">
        <authorList>
            <person name="Chiriac C."/>
            <person name="Salcher M."/>
            <person name="Ghai R."/>
            <person name="Kavagutti S V."/>
        </authorList>
    </citation>
    <scope>NUCLEOTIDE SEQUENCE</scope>
</reference>
<dbReference type="EMBL" id="LR796892">
    <property type="protein sequence ID" value="CAB4173150.1"/>
    <property type="molecule type" value="Genomic_DNA"/>
</dbReference>
<organism evidence="5">
    <name type="scientific">uncultured Caudovirales phage</name>
    <dbReference type="NCBI Taxonomy" id="2100421"/>
    <lineage>
        <taxon>Viruses</taxon>
        <taxon>Duplodnaviria</taxon>
        <taxon>Heunggongvirae</taxon>
        <taxon>Uroviricota</taxon>
        <taxon>Caudoviricetes</taxon>
        <taxon>Peduoviridae</taxon>
        <taxon>Maltschvirus</taxon>
        <taxon>Maltschvirus maltsch</taxon>
    </lineage>
</organism>
<gene>
    <name evidence="3" type="ORF">UFOVP1023_21</name>
    <name evidence="4" type="ORF">UFOVP1383_56</name>
    <name evidence="5" type="ORF">UFOVP1477_51</name>
    <name evidence="1" type="ORF">UFOVP848_44</name>
    <name evidence="2" type="ORF">UFOVP945_21</name>
</gene>
<evidence type="ECO:0000313" key="4">
    <source>
        <dbReference type="EMBL" id="CAB4204334.1"/>
    </source>
</evidence>
<proteinExistence type="predicted"/>
<evidence type="ECO:0000313" key="5">
    <source>
        <dbReference type="EMBL" id="CAB4216059.1"/>
    </source>
</evidence>
<evidence type="ECO:0000313" key="3">
    <source>
        <dbReference type="EMBL" id="CAB4179625.1"/>
    </source>
</evidence>
<dbReference type="EMBL" id="LR796982">
    <property type="protein sequence ID" value="CAB4179625.1"/>
    <property type="molecule type" value="Genomic_DNA"/>
</dbReference>
<dbReference type="EMBL" id="LR797436">
    <property type="protein sequence ID" value="CAB4216059.1"/>
    <property type="molecule type" value="Genomic_DNA"/>
</dbReference>
<evidence type="ECO:0000313" key="2">
    <source>
        <dbReference type="EMBL" id="CAB4173150.1"/>
    </source>
</evidence>
<name>A0A6J5SNA5_9CAUD</name>
<evidence type="ECO:0000313" key="1">
    <source>
        <dbReference type="EMBL" id="CAB4166886.1"/>
    </source>
</evidence>
<dbReference type="EMBL" id="LR796797">
    <property type="protein sequence ID" value="CAB4166886.1"/>
    <property type="molecule type" value="Genomic_DNA"/>
</dbReference>
<dbReference type="EMBL" id="LR797339">
    <property type="protein sequence ID" value="CAB4204334.1"/>
    <property type="molecule type" value="Genomic_DNA"/>
</dbReference>
<sequence>MTDSISPATRRKGSELVLVCPVPALFGACELELVRGAFHRQAADGSLLDDFRCAGGHRLERGRVPGDAFTWRRLLDAAHLEEVAS</sequence>
<protein>
    <submittedName>
        <fullName evidence="5">Uncharacterized protein</fullName>
    </submittedName>
</protein>